<dbReference type="EMBL" id="CAXAJV020001281">
    <property type="protein sequence ID" value="CAL7933453.1"/>
    <property type="molecule type" value="Genomic_DNA"/>
</dbReference>
<accession>A0ABP1N1R7</accession>
<keyword evidence="3" id="KW-1185">Reference proteome</keyword>
<feature type="compositionally biased region" description="Low complexity" evidence="1">
    <location>
        <begin position="374"/>
        <end position="390"/>
    </location>
</feature>
<reference evidence="2 3" key="1">
    <citation type="submission" date="2024-08" db="EMBL/GenBank/DDBJ databases">
        <authorList>
            <person name="Will J Nash"/>
            <person name="Angela Man"/>
            <person name="Seanna McTaggart"/>
            <person name="Kendall Baker"/>
            <person name="Tom Barker"/>
            <person name="Leah Catchpole"/>
            <person name="Alex Durrant"/>
            <person name="Karim Gharbi"/>
            <person name="Naomi Irish"/>
            <person name="Gemy Kaithakottil"/>
            <person name="Debby Ku"/>
            <person name="Aaliyah Providence"/>
            <person name="Felix Shaw"/>
            <person name="David Swarbreck"/>
            <person name="Chris Watkins"/>
            <person name="Ann M. McCartney"/>
            <person name="Giulio Formenti"/>
            <person name="Alice Mouton"/>
            <person name="Noel Vella"/>
            <person name="Bjorn M von Reumont"/>
            <person name="Adriana Vella"/>
            <person name="Wilfried Haerty"/>
        </authorList>
    </citation>
    <scope>NUCLEOTIDE SEQUENCE [LARGE SCALE GENOMIC DNA]</scope>
</reference>
<dbReference type="CDD" id="cd00821">
    <property type="entry name" value="PH"/>
    <property type="match status" value="1"/>
</dbReference>
<dbReference type="InterPro" id="IPR011993">
    <property type="entry name" value="PH-like_dom_sf"/>
</dbReference>
<gene>
    <name evidence="2" type="ORF">XYLVIOL_LOCUS471</name>
</gene>
<dbReference type="SUPFAM" id="SSF50729">
    <property type="entry name" value="PH domain-like"/>
    <property type="match status" value="1"/>
</dbReference>
<dbReference type="Gene3D" id="2.30.29.30">
    <property type="entry name" value="Pleckstrin-homology domain (PH domain)/Phosphotyrosine-binding domain (PTB)"/>
    <property type="match status" value="1"/>
</dbReference>
<evidence type="ECO:0000313" key="2">
    <source>
        <dbReference type="EMBL" id="CAL7933453.1"/>
    </source>
</evidence>
<evidence type="ECO:0000313" key="3">
    <source>
        <dbReference type="Proteomes" id="UP001642520"/>
    </source>
</evidence>
<evidence type="ECO:0008006" key="4">
    <source>
        <dbReference type="Google" id="ProtNLM"/>
    </source>
</evidence>
<proteinExistence type="predicted"/>
<comment type="caution">
    <text evidence="2">The sequence shown here is derived from an EMBL/GenBank/DDBJ whole genome shotgun (WGS) entry which is preliminary data.</text>
</comment>
<sequence>MAEENSEICGFLNVKFCANKSKVHKVKKRTLGPWKVWKRHWCSFKKLDPELGIRVHLDCCLGNDSIQSLHDRDDFILIPLDATICRTQSRSKHFAFGIFPAKERKPLLYLAGNSEIESQRWMANIRQLLRPKNLKISSGFYNISIIDNSHSKASGLTGLYGALMTNTLGVVIKDIHSSEIIQNFKWNELGQFHLATAGRPDDVKCICVIHTTKEFHAGIGELHVFCLEATKLLQDLVTQGRGLRHKQINRRPLSLSEGDIRVVTRDELPSRSYSTANERMELKTLNKRREANERYEETNCKIPNKMTEDVYQPEPHSYQVRRFSNISTTSGIYEEIPDEHDKNAAGTSNLYIEHLFHQLSEEPPPLPPRQRCASESMKGSSLMSSSFSRSQDIRVSGPSSLPLTSHRNSVQIERNNSEFQRTVDNSNYVPMSPRLKDITLYNLEMQTTLQENDYVIMR</sequence>
<organism evidence="2 3">
    <name type="scientific">Xylocopa violacea</name>
    <name type="common">Violet carpenter bee</name>
    <name type="synonym">Apis violacea</name>
    <dbReference type="NCBI Taxonomy" id="135666"/>
    <lineage>
        <taxon>Eukaryota</taxon>
        <taxon>Metazoa</taxon>
        <taxon>Ecdysozoa</taxon>
        <taxon>Arthropoda</taxon>
        <taxon>Hexapoda</taxon>
        <taxon>Insecta</taxon>
        <taxon>Pterygota</taxon>
        <taxon>Neoptera</taxon>
        <taxon>Endopterygota</taxon>
        <taxon>Hymenoptera</taxon>
        <taxon>Apocrita</taxon>
        <taxon>Aculeata</taxon>
        <taxon>Apoidea</taxon>
        <taxon>Anthophila</taxon>
        <taxon>Apidae</taxon>
        <taxon>Xylocopa</taxon>
        <taxon>Xylocopa</taxon>
    </lineage>
</organism>
<dbReference type="Proteomes" id="UP001642520">
    <property type="component" value="Unassembled WGS sequence"/>
</dbReference>
<name>A0ABP1N1R7_XYLVO</name>
<feature type="region of interest" description="Disordered" evidence="1">
    <location>
        <begin position="360"/>
        <end position="405"/>
    </location>
</feature>
<protein>
    <recommendedName>
        <fullName evidence="4">PH domain-containing protein</fullName>
    </recommendedName>
</protein>
<evidence type="ECO:0000256" key="1">
    <source>
        <dbReference type="SAM" id="MobiDB-lite"/>
    </source>
</evidence>